<accession>A0ACB9GMY6</accession>
<evidence type="ECO:0000313" key="2">
    <source>
        <dbReference type="Proteomes" id="UP001056120"/>
    </source>
</evidence>
<organism evidence="1 2">
    <name type="scientific">Smallanthus sonchifolius</name>
    <dbReference type="NCBI Taxonomy" id="185202"/>
    <lineage>
        <taxon>Eukaryota</taxon>
        <taxon>Viridiplantae</taxon>
        <taxon>Streptophyta</taxon>
        <taxon>Embryophyta</taxon>
        <taxon>Tracheophyta</taxon>
        <taxon>Spermatophyta</taxon>
        <taxon>Magnoliopsida</taxon>
        <taxon>eudicotyledons</taxon>
        <taxon>Gunneridae</taxon>
        <taxon>Pentapetalae</taxon>
        <taxon>asterids</taxon>
        <taxon>campanulids</taxon>
        <taxon>Asterales</taxon>
        <taxon>Asteraceae</taxon>
        <taxon>Asteroideae</taxon>
        <taxon>Heliantheae alliance</taxon>
        <taxon>Millerieae</taxon>
        <taxon>Smallanthus</taxon>
    </lineage>
</organism>
<comment type="caution">
    <text evidence="1">The sequence shown here is derived from an EMBL/GenBank/DDBJ whole genome shotgun (WGS) entry which is preliminary data.</text>
</comment>
<protein>
    <submittedName>
        <fullName evidence="1">Uncharacterized protein</fullName>
    </submittedName>
</protein>
<dbReference type="Proteomes" id="UP001056120">
    <property type="component" value="Linkage Group LG14"/>
</dbReference>
<keyword evidence="2" id="KW-1185">Reference proteome</keyword>
<gene>
    <name evidence="1" type="ORF">L1987_43966</name>
</gene>
<name>A0ACB9GMY6_9ASTR</name>
<reference evidence="2" key="1">
    <citation type="journal article" date="2022" name="Mol. Ecol. Resour.">
        <title>The genomes of chicory, endive, great burdock and yacon provide insights into Asteraceae palaeo-polyploidization history and plant inulin production.</title>
        <authorList>
            <person name="Fan W."/>
            <person name="Wang S."/>
            <person name="Wang H."/>
            <person name="Wang A."/>
            <person name="Jiang F."/>
            <person name="Liu H."/>
            <person name="Zhao H."/>
            <person name="Xu D."/>
            <person name="Zhang Y."/>
        </authorList>
    </citation>
    <scope>NUCLEOTIDE SEQUENCE [LARGE SCALE GENOMIC DNA]</scope>
    <source>
        <strain evidence="2">cv. Yunnan</strain>
    </source>
</reference>
<reference evidence="1 2" key="2">
    <citation type="journal article" date="2022" name="Mol. Ecol. Resour.">
        <title>The genomes of chicory, endive, great burdock and yacon provide insights into Asteraceae paleo-polyploidization history and plant inulin production.</title>
        <authorList>
            <person name="Fan W."/>
            <person name="Wang S."/>
            <person name="Wang H."/>
            <person name="Wang A."/>
            <person name="Jiang F."/>
            <person name="Liu H."/>
            <person name="Zhao H."/>
            <person name="Xu D."/>
            <person name="Zhang Y."/>
        </authorList>
    </citation>
    <scope>NUCLEOTIDE SEQUENCE [LARGE SCALE GENOMIC DNA]</scope>
    <source>
        <strain evidence="2">cv. Yunnan</strain>
        <tissue evidence="1">Leaves</tissue>
    </source>
</reference>
<evidence type="ECO:0000313" key="1">
    <source>
        <dbReference type="EMBL" id="KAI3784859.1"/>
    </source>
</evidence>
<sequence length="139" mass="14663">MGKDGSSVAVAAGAGDAIAPAVAAAAEPKKEKKNDEEEDGTPSKSIERRDKGVSKKKTQRTRVKVQVVECNIKKGERWDGLPSAAATVVDNNSSATAAGILTITCVMHFCKLTRHCKGLVADGIDASQGRFDDDWLHAV</sequence>
<proteinExistence type="predicted"/>
<dbReference type="EMBL" id="CM042031">
    <property type="protein sequence ID" value="KAI3784859.1"/>
    <property type="molecule type" value="Genomic_DNA"/>
</dbReference>